<dbReference type="RefSeq" id="WP_338890051.1">
    <property type="nucleotide sequence ID" value="NZ_CP147846.1"/>
</dbReference>
<sequence>MNHIATEHRMSDAELRKAIKTLQSRADDARRRGDDDDATRIERTVADYRDEMSRRH</sequence>
<accession>A0ABZ2PJY7</accession>
<protein>
    <submittedName>
        <fullName evidence="1">Uncharacterized protein</fullName>
    </submittedName>
</protein>
<dbReference type="EMBL" id="CP147846">
    <property type="protein sequence ID" value="WXG69319.1"/>
    <property type="molecule type" value="Genomic_DNA"/>
</dbReference>
<evidence type="ECO:0000313" key="2">
    <source>
        <dbReference type="Proteomes" id="UP001432000"/>
    </source>
</evidence>
<organism evidence="1 2">
    <name type="scientific">Rhodococcus sovatensis</name>
    <dbReference type="NCBI Taxonomy" id="1805840"/>
    <lineage>
        <taxon>Bacteria</taxon>
        <taxon>Bacillati</taxon>
        <taxon>Actinomycetota</taxon>
        <taxon>Actinomycetes</taxon>
        <taxon>Mycobacteriales</taxon>
        <taxon>Nocardiaceae</taxon>
        <taxon>Rhodococcus</taxon>
    </lineage>
</organism>
<proteinExistence type="predicted"/>
<gene>
    <name evidence="1" type="ORF">WDS16_01780</name>
</gene>
<keyword evidence="2" id="KW-1185">Reference proteome</keyword>
<evidence type="ECO:0000313" key="1">
    <source>
        <dbReference type="EMBL" id="WXG69319.1"/>
    </source>
</evidence>
<reference evidence="1 2" key="1">
    <citation type="submission" date="2024-03" db="EMBL/GenBank/DDBJ databases">
        <title>Natural products discovery in diverse microorganisms through a two-stage MS feature dereplication strategy.</title>
        <authorList>
            <person name="Zhang R."/>
        </authorList>
    </citation>
    <scope>NUCLEOTIDE SEQUENCE [LARGE SCALE GENOMIC DNA]</scope>
    <source>
        <strain evidence="1 2">18930</strain>
    </source>
</reference>
<dbReference type="Proteomes" id="UP001432000">
    <property type="component" value="Chromosome"/>
</dbReference>
<name>A0ABZ2PJY7_9NOCA</name>